<dbReference type="EMBL" id="CAJGYO010000002">
    <property type="protein sequence ID" value="CAD6210341.1"/>
    <property type="molecule type" value="Genomic_DNA"/>
</dbReference>
<accession>A0A811MT23</accession>
<comment type="caution">
    <text evidence="2">The sequence shown here is derived from an EMBL/GenBank/DDBJ whole genome shotgun (WGS) entry which is preliminary data.</text>
</comment>
<protein>
    <submittedName>
        <fullName evidence="2">Uncharacterized protein</fullName>
    </submittedName>
</protein>
<evidence type="ECO:0000256" key="1">
    <source>
        <dbReference type="SAM" id="MobiDB-lite"/>
    </source>
</evidence>
<feature type="region of interest" description="Disordered" evidence="1">
    <location>
        <begin position="1"/>
        <end position="83"/>
    </location>
</feature>
<proteinExistence type="predicted"/>
<organism evidence="2 3">
    <name type="scientific">Miscanthus lutarioriparius</name>
    <dbReference type="NCBI Taxonomy" id="422564"/>
    <lineage>
        <taxon>Eukaryota</taxon>
        <taxon>Viridiplantae</taxon>
        <taxon>Streptophyta</taxon>
        <taxon>Embryophyta</taxon>
        <taxon>Tracheophyta</taxon>
        <taxon>Spermatophyta</taxon>
        <taxon>Magnoliopsida</taxon>
        <taxon>Liliopsida</taxon>
        <taxon>Poales</taxon>
        <taxon>Poaceae</taxon>
        <taxon>PACMAD clade</taxon>
        <taxon>Panicoideae</taxon>
        <taxon>Andropogonodae</taxon>
        <taxon>Andropogoneae</taxon>
        <taxon>Saccharinae</taxon>
        <taxon>Miscanthus</taxon>
    </lineage>
</organism>
<gene>
    <name evidence="2" type="ORF">NCGR_LOCUS6441</name>
</gene>
<dbReference type="AlphaFoldDB" id="A0A811MT23"/>
<reference evidence="2" key="1">
    <citation type="submission" date="2020-10" db="EMBL/GenBank/DDBJ databases">
        <authorList>
            <person name="Han B."/>
            <person name="Lu T."/>
            <person name="Zhao Q."/>
            <person name="Huang X."/>
            <person name="Zhao Y."/>
        </authorList>
    </citation>
    <scope>NUCLEOTIDE SEQUENCE</scope>
</reference>
<name>A0A811MT23_9POAL</name>
<keyword evidence="3" id="KW-1185">Reference proteome</keyword>
<sequence length="148" mass="15772">MAQVRPLRLAFATPSASPSNDAPLLSGGPTLRHDSTGAPARPNPSGAARLRHAASAAAHLDAAPRRTARLPSPPLLPNSARQQTLQHCWRTPVKEGVGHISASRNAVFRFFQEHNPTNNYTFGALAAPFFVWQQQSLLGILPSGKGSL</sequence>
<evidence type="ECO:0000313" key="3">
    <source>
        <dbReference type="Proteomes" id="UP000604825"/>
    </source>
</evidence>
<evidence type="ECO:0000313" key="2">
    <source>
        <dbReference type="EMBL" id="CAD6210341.1"/>
    </source>
</evidence>
<dbReference type="Proteomes" id="UP000604825">
    <property type="component" value="Unassembled WGS sequence"/>
</dbReference>